<evidence type="ECO:0000313" key="2">
    <source>
        <dbReference type="EMBL" id="MBD1422876.1"/>
    </source>
</evidence>
<accession>A0ABR7XUZ1</accession>
<name>A0ABR7XUZ1_9SPHI</name>
<evidence type="ECO:0008006" key="4">
    <source>
        <dbReference type="Google" id="ProtNLM"/>
    </source>
</evidence>
<gene>
    <name evidence="2" type="ORF">H8B21_14965</name>
</gene>
<evidence type="ECO:0000313" key="3">
    <source>
        <dbReference type="Proteomes" id="UP000651112"/>
    </source>
</evidence>
<organism evidence="2 3">
    <name type="scientific">Sphingobacterium chuzhouense</name>
    <dbReference type="NCBI Taxonomy" id="1742264"/>
    <lineage>
        <taxon>Bacteria</taxon>
        <taxon>Pseudomonadati</taxon>
        <taxon>Bacteroidota</taxon>
        <taxon>Sphingobacteriia</taxon>
        <taxon>Sphingobacteriales</taxon>
        <taxon>Sphingobacteriaceae</taxon>
        <taxon>Sphingobacterium</taxon>
    </lineage>
</organism>
<protein>
    <recommendedName>
        <fullName evidence="4">AsmA-like C-terminal domain-containing protein</fullName>
    </recommendedName>
</protein>
<sequence>MENIRSIPRTWKWIGGVLLLVLIIALSLGGYYARNWKPKIKAKLEEVVQQKSKGLYTLTYDDIELHILTGTVRLKNVELFSDSIVYHEQIASKTAPDNRFHVKLESLEVEGVSLWSALIRKKLFIRHVALSGADLLVLTESHVYNETVKRDSTTSLYDRIKETFKAIQVDKVSLDRFNIVYSKTESGNTNEIKADSAQFRFYDILVDENSAQDSTRLYYFKALQVDVPKFQYEIPNSPYKVGFDRLMLDSKEDKLLLTKINLAPKISKVDYFRNDKENKALIFLDFDTIRLEKIRFREIFDSQRISSRYVYVMGGKTSFHKDKRFQKDNVNKIGEAPHQKIMAVNQPFCFDTVFVKNVDLSYHEMSGKYLREGILTFQQAHGHLTNVTNDTSQLEKDKFMRADLQANLMGSGKLHALFGFDMLSKDGRHSYAGTLGNMEISAFNRIITPLLNLQFASGNIRRIRFDMQGNDYRNWGKFYFDYDQLKVNLLYPPDEETNKRGKRGILTFLINQLLLNDSNPDANEVYHIGEVDYERVPEYSHFKTIWKSLQEGLQQTVGLSESTKRKLKERE</sequence>
<feature type="transmembrane region" description="Helical" evidence="1">
    <location>
        <begin position="13"/>
        <end position="33"/>
    </location>
</feature>
<reference evidence="2 3" key="1">
    <citation type="submission" date="2020-08" db="EMBL/GenBank/DDBJ databases">
        <title>Sphingobacterium sp. DN00404 isolated from aquaculture water.</title>
        <authorList>
            <person name="Zhang M."/>
        </authorList>
    </citation>
    <scope>NUCLEOTIDE SEQUENCE [LARGE SCALE GENOMIC DNA]</scope>
    <source>
        <strain evidence="2 3">KCTC 42746</strain>
    </source>
</reference>
<evidence type="ECO:0000256" key="1">
    <source>
        <dbReference type="SAM" id="Phobius"/>
    </source>
</evidence>
<dbReference type="Proteomes" id="UP000651112">
    <property type="component" value="Unassembled WGS sequence"/>
</dbReference>
<comment type="caution">
    <text evidence="2">The sequence shown here is derived from an EMBL/GenBank/DDBJ whole genome shotgun (WGS) entry which is preliminary data.</text>
</comment>
<keyword evidence="1" id="KW-0472">Membrane</keyword>
<dbReference type="EMBL" id="JACNYL010000003">
    <property type="protein sequence ID" value="MBD1422876.1"/>
    <property type="molecule type" value="Genomic_DNA"/>
</dbReference>
<keyword evidence="1" id="KW-1133">Transmembrane helix</keyword>
<dbReference type="RefSeq" id="WP_190314560.1">
    <property type="nucleotide sequence ID" value="NZ_JACNYL010000003.1"/>
</dbReference>
<keyword evidence="1" id="KW-0812">Transmembrane</keyword>
<keyword evidence="3" id="KW-1185">Reference proteome</keyword>
<proteinExistence type="predicted"/>